<evidence type="ECO:0000313" key="1">
    <source>
        <dbReference type="EnsemblMetazoa" id="GAUT004314-PA"/>
    </source>
</evidence>
<name>A0A1A9UGR4_GLOAU</name>
<protein>
    <submittedName>
        <fullName evidence="1">Uncharacterized protein</fullName>
    </submittedName>
</protein>
<reference evidence="1" key="1">
    <citation type="submission" date="2020-05" db="UniProtKB">
        <authorList>
            <consortium name="EnsemblMetazoa"/>
        </authorList>
    </citation>
    <scope>IDENTIFICATION</scope>
    <source>
        <strain evidence="1">TTRI</strain>
    </source>
</reference>
<evidence type="ECO:0000313" key="2">
    <source>
        <dbReference type="Proteomes" id="UP000078200"/>
    </source>
</evidence>
<dbReference type="Proteomes" id="UP000078200">
    <property type="component" value="Unassembled WGS sequence"/>
</dbReference>
<accession>A0A1A9UGR4</accession>
<proteinExistence type="predicted"/>
<sequence>MWKDLHKLTAKFITYQEMLKSFKYSMPMQLGQPSNVTPKCSALLSPIWCRERPRKAFIYPCTPISKSIKKLSQLASGTTLESTLPMGQPRSPGENVNNTILTLLTARWAVFISRIAPETSTDNTKSYVMSNASSMNMKRIRV</sequence>
<keyword evidence="2" id="KW-1185">Reference proteome</keyword>
<dbReference type="VEuPathDB" id="VectorBase:GAUT004314"/>
<dbReference type="AlphaFoldDB" id="A0A1A9UGR4"/>
<organism evidence="1 2">
    <name type="scientific">Glossina austeni</name>
    <name type="common">Savannah tsetse fly</name>
    <dbReference type="NCBI Taxonomy" id="7395"/>
    <lineage>
        <taxon>Eukaryota</taxon>
        <taxon>Metazoa</taxon>
        <taxon>Ecdysozoa</taxon>
        <taxon>Arthropoda</taxon>
        <taxon>Hexapoda</taxon>
        <taxon>Insecta</taxon>
        <taxon>Pterygota</taxon>
        <taxon>Neoptera</taxon>
        <taxon>Endopterygota</taxon>
        <taxon>Diptera</taxon>
        <taxon>Brachycera</taxon>
        <taxon>Muscomorpha</taxon>
        <taxon>Hippoboscoidea</taxon>
        <taxon>Glossinidae</taxon>
        <taxon>Glossina</taxon>
    </lineage>
</organism>
<dbReference type="EnsemblMetazoa" id="GAUT004314-RA">
    <property type="protein sequence ID" value="GAUT004314-PA"/>
    <property type="gene ID" value="GAUT004314"/>
</dbReference>